<feature type="compositionally biased region" description="Acidic residues" evidence="1">
    <location>
        <begin position="255"/>
        <end position="265"/>
    </location>
</feature>
<comment type="caution">
    <text evidence="2">The sequence shown here is derived from an EMBL/GenBank/DDBJ whole genome shotgun (WGS) entry which is preliminary data.</text>
</comment>
<organism evidence="2 3">
    <name type="scientific">Taxus chinensis</name>
    <name type="common">Chinese yew</name>
    <name type="synonym">Taxus wallichiana var. chinensis</name>
    <dbReference type="NCBI Taxonomy" id="29808"/>
    <lineage>
        <taxon>Eukaryota</taxon>
        <taxon>Viridiplantae</taxon>
        <taxon>Streptophyta</taxon>
        <taxon>Embryophyta</taxon>
        <taxon>Tracheophyta</taxon>
        <taxon>Spermatophyta</taxon>
        <taxon>Pinopsida</taxon>
        <taxon>Pinidae</taxon>
        <taxon>Conifers II</taxon>
        <taxon>Cupressales</taxon>
        <taxon>Taxaceae</taxon>
        <taxon>Taxus</taxon>
    </lineage>
</organism>
<dbReference type="EMBL" id="JAHRHJ020003813">
    <property type="protein sequence ID" value="KAH9289619.1"/>
    <property type="molecule type" value="Genomic_DNA"/>
</dbReference>
<name>A0AA38C263_TAXCH</name>
<evidence type="ECO:0000313" key="2">
    <source>
        <dbReference type="EMBL" id="KAH9289619.1"/>
    </source>
</evidence>
<protein>
    <submittedName>
        <fullName evidence="2">Uncharacterized protein</fullName>
    </submittedName>
</protein>
<evidence type="ECO:0000313" key="3">
    <source>
        <dbReference type="Proteomes" id="UP000824469"/>
    </source>
</evidence>
<dbReference type="PANTHER" id="PTHR36899">
    <property type="entry name" value="OS04G0395700 PROTEIN"/>
    <property type="match status" value="1"/>
</dbReference>
<keyword evidence="3" id="KW-1185">Reference proteome</keyword>
<evidence type="ECO:0000256" key="1">
    <source>
        <dbReference type="SAM" id="MobiDB-lite"/>
    </source>
</evidence>
<dbReference type="AlphaFoldDB" id="A0AA38C263"/>
<sequence length="265" mass="30164">LLRYAWPEEDVVFVCNVDLDFGRDLKNWFLPVKVYFGCGACVAWPAPAMSDRRKMLEALVAKRKAEAESGEKYRRNRISSISLPTKKPGIGEKANSTPLKKNGKRKEKEKSKPKPKPKRVSKMDRYETDDEEESEEEEEEEEDTTSESDEDSEEEIYQKKKRAKKLVHQSRGRASINKLGLGQTIKGKDEKGKGFLKDMGKLKTKALNSSDEGEDDDDEGDLSDESLHGVNPDNIIPDRSRRRALQPAIYQYDISSDDENDDDSD</sequence>
<feature type="compositionally biased region" description="Acidic residues" evidence="1">
    <location>
        <begin position="211"/>
        <end position="224"/>
    </location>
</feature>
<dbReference type="Proteomes" id="UP000824469">
    <property type="component" value="Unassembled WGS sequence"/>
</dbReference>
<feature type="compositionally biased region" description="Basic residues" evidence="1">
    <location>
        <begin position="159"/>
        <end position="171"/>
    </location>
</feature>
<proteinExistence type="predicted"/>
<reference evidence="2 3" key="1">
    <citation type="journal article" date="2021" name="Nat. Plants">
        <title>The Taxus genome provides insights into paclitaxel biosynthesis.</title>
        <authorList>
            <person name="Xiong X."/>
            <person name="Gou J."/>
            <person name="Liao Q."/>
            <person name="Li Y."/>
            <person name="Zhou Q."/>
            <person name="Bi G."/>
            <person name="Li C."/>
            <person name="Du R."/>
            <person name="Wang X."/>
            <person name="Sun T."/>
            <person name="Guo L."/>
            <person name="Liang H."/>
            <person name="Lu P."/>
            <person name="Wu Y."/>
            <person name="Zhang Z."/>
            <person name="Ro D.K."/>
            <person name="Shang Y."/>
            <person name="Huang S."/>
            <person name="Yan J."/>
        </authorList>
    </citation>
    <scope>NUCLEOTIDE SEQUENCE [LARGE SCALE GENOMIC DNA]</scope>
    <source>
        <strain evidence="2">Ta-2019</strain>
    </source>
</reference>
<dbReference type="PANTHER" id="PTHR36899:SF3">
    <property type="entry name" value="F13K23.8 PROTEIN"/>
    <property type="match status" value="1"/>
</dbReference>
<gene>
    <name evidence="2" type="ORF">KI387_033736</name>
</gene>
<accession>A0AA38C263</accession>
<feature type="non-terminal residue" evidence="2">
    <location>
        <position position="265"/>
    </location>
</feature>
<feature type="compositionally biased region" description="Basic and acidic residues" evidence="1">
    <location>
        <begin position="186"/>
        <end position="201"/>
    </location>
</feature>
<feature type="region of interest" description="Disordered" evidence="1">
    <location>
        <begin position="71"/>
        <end position="265"/>
    </location>
</feature>
<dbReference type="OMA" id="AKTHMSK"/>
<feature type="compositionally biased region" description="Acidic residues" evidence="1">
    <location>
        <begin position="127"/>
        <end position="155"/>
    </location>
</feature>